<protein>
    <recommendedName>
        <fullName evidence="4">Sel1 repeat family protein</fullName>
    </recommendedName>
</protein>
<dbReference type="Proteomes" id="UP000521227">
    <property type="component" value="Unassembled WGS sequence"/>
</dbReference>
<feature type="chain" id="PRO_5032765784" description="Sel1 repeat family protein" evidence="1">
    <location>
        <begin position="24"/>
        <end position="181"/>
    </location>
</feature>
<accession>A0A840MZT8</accession>
<evidence type="ECO:0000256" key="1">
    <source>
        <dbReference type="SAM" id="SignalP"/>
    </source>
</evidence>
<dbReference type="EMBL" id="JACHIJ010000004">
    <property type="protein sequence ID" value="MBB5053465.1"/>
    <property type="molecule type" value="Genomic_DNA"/>
</dbReference>
<evidence type="ECO:0000313" key="3">
    <source>
        <dbReference type="Proteomes" id="UP000521227"/>
    </source>
</evidence>
<sequence>MLYSRTLLMAFCLAAALSDNAFARTPTAPVQYLKRQARIILAEGDRIKGEAMRMRSESARLKLEANGLRAAASQLDQAWERAHSIAANKYPAYPERDRSQKIMRSDADREDVDAIGLLHEGKRLDDEAMRLWNLAAAVDPQASNELLKRMQACCQKSGIEFLKGEIIRLARQFGAHYSPVP</sequence>
<reference evidence="2 3" key="1">
    <citation type="submission" date="2020-08" db="EMBL/GenBank/DDBJ databases">
        <title>Genomic Encyclopedia of Type Strains, Phase IV (KMG-IV): sequencing the most valuable type-strain genomes for metagenomic binning, comparative biology and taxonomic classification.</title>
        <authorList>
            <person name="Goeker M."/>
        </authorList>
    </citation>
    <scope>NUCLEOTIDE SEQUENCE [LARGE SCALE GENOMIC DNA]</scope>
    <source>
        <strain evidence="2 3">DSM 17498</strain>
    </source>
</reference>
<gene>
    <name evidence="2" type="ORF">HNQ36_003456</name>
</gene>
<dbReference type="RefSeq" id="WP_184087041.1">
    <property type="nucleotide sequence ID" value="NZ_JACHIJ010000004.1"/>
</dbReference>
<evidence type="ECO:0000313" key="2">
    <source>
        <dbReference type="EMBL" id="MBB5053465.1"/>
    </source>
</evidence>
<evidence type="ECO:0008006" key="4">
    <source>
        <dbReference type="Google" id="ProtNLM"/>
    </source>
</evidence>
<keyword evidence="1" id="KW-0732">Signal</keyword>
<proteinExistence type="predicted"/>
<organism evidence="2 3">
    <name type="scientific">Afipia massiliensis</name>
    <dbReference type="NCBI Taxonomy" id="211460"/>
    <lineage>
        <taxon>Bacteria</taxon>
        <taxon>Pseudomonadati</taxon>
        <taxon>Pseudomonadota</taxon>
        <taxon>Alphaproteobacteria</taxon>
        <taxon>Hyphomicrobiales</taxon>
        <taxon>Nitrobacteraceae</taxon>
        <taxon>Afipia</taxon>
    </lineage>
</organism>
<dbReference type="AlphaFoldDB" id="A0A840MZT8"/>
<comment type="caution">
    <text evidence="2">The sequence shown here is derived from an EMBL/GenBank/DDBJ whole genome shotgun (WGS) entry which is preliminary data.</text>
</comment>
<name>A0A840MZT8_9BRAD</name>
<feature type="signal peptide" evidence="1">
    <location>
        <begin position="1"/>
        <end position="23"/>
    </location>
</feature>